<organism evidence="2 3">
    <name type="scientific">Macrophomina phaseolina (strain MS6)</name>
    <name type="common">Charcoal rot fungus</name>
    <dbReference type="NCBI Taxonomy" id="1126212"/>
    <lineage>
        <taxon>Eukaryota</taxon>
        <taxon>Fungi</taxon>
        <taxon>Dikarya</taxon>
        <taxon>Ascomycota</taxon>
        <taxon>Pezizomycotina</taxon>
        <taxon>Dothideomycetes</taxon>
        <taxon>Dothideomycetes incertae sedis</taxon>
        <taxon>Botryosphaeriales</taxon>
        <taxon>Botryosphaeriaceae</taxon>
        <taxon>Macrophomina</taxon>
    </lineage>
</organism>
<dbReference type="OrthoDB" id="3776271at2759"/>
<comment type="caution">
    <text evidence="2">The sequence shown here is derived from an EMBL/GenBank/DDBJ whole genome shotgun (WGS) entry which is preliminary data.</text>
</comment>
<feature type="non-terminal residue" evidence="2">
    <location>
        <position position="1"/>
    </location>
</feature>
<gene>
    <name evidence="2" type="ORF">MPH_13571</name>
</gene>
<feature type="compositionally biased region" description="Basic and acidic residues" evidence="1">
    <location>
        <begin position="99"/>
        <end position="109"/>
    </location>
</feature>
<feature type="region of interest" description="Disordered" evidence="1">
    <location>
        <begin position="84"/>
        <end position="109"/>
    </location>
</feature>
<evidence type="ECO:0000313" key="2">
    <source>
        <dbReference type="EMBL" id="EKG09402.1"/>
    </source>
</evidence>
<dbReference type="Proteomes" id="UP000007129">
    <property type="component" value="Unassembled WGS sequence"/>
</dbReference>
<dbReference type="VEuPathDB" id="FungiDB:MPH_13571"/>
<dbReference type="InParanoid" id="K2R960"/>
<dbReference type="STRING" id="1126212.K2R960"/>
<dbReference type="HOGENOM" id="CLU_2190189_0_0_1"/>
<name>K2R960_MACPH</name>
<evidence type="ECO:0000256" key="1">
    <source>
        <dbReference type="SAM" id="MobiDB-lite"/>
    </source>
</evidence>
<dbReference type="EMBL" id="AHHD01000693">
    <property type="protein sequence ID" value="EKG09402.1"/>
    <property type="molecule type" value="Genomic_DNA"/>
</dbReference>
<dbReference type="AlphaFoldDB" id="K2R960"/>
<accession>K2R960</accession>
<sequence length="109" mass="11545">ETLPVGFQGAGLIPFDPEAVTSKLDVKLRTPTPIGTLNANADLWVSRTPHNPTEAISQSELVTSRINGHQGSSPTPIFFRCQANGKGFGGNGPYGNPFDRGEPRASKGK</sequence>
<proteinExistence type="predicted"/>
<reference evidence="2 3" key="1">
    <citation type="journal article" date="2012" name="BMC Genomics">
        <title>Tools to kill: Genome of one of the most destructive plant pathogenic fungi Macrophomina phaseolina.</title>
        <authorList>
            <person name="Islam M.S."/>
            <person name="Haque M.S."/>
            <person name="Islam M.M."/>
            <person name="Emdad E.M."/>
            <person name="Halim A."/>
            <person name="Hossen Q.M.M."/>
            <person name="Hossain M.Z."/>
            <person name="Ahmed B."/>
            <person name="Rahim S."/>
            <person name="Rahman M.S."/>
            <person name="Alam M.M."/>
            <person name="Hou S."/>
            <person name="Wan X."/>
            <person name="Saito J.A."/>
            <person name="Alam M."/>
        </authorList>
    </citation>
    <scope>NUCLEOTIDE SEQUENCE [LARGE SCALE GENOMIC DNA]</scope>
    <source>
        <strain evidence="2 3">MS6</strain>
    </source>
</reference>
<protein>
    <submittedName>
        <fullName evidence="2">Uncharacterized protein</fullName>
    </submittedName>
</protein>
<evidence type="ECO:0000313" key="3">
    <source>
        <dbReference type="Proteomes" id="UP000007129"/>
    </source>
</evidence>